<dbReference type="AlphaFoldDB" id="A0A7T8QU04"/>
<dbReference type="GO" id="GO:0071897">
    <property type="term" value="P:DNA biosynthetic process"/>
    <property type="evidence" value="ECO:0007669"/>
    <property type="project" value="UniProtKB-ARBA"/>
</dbReference>
<dbReference type="OrthoDB" id="6434680at2759"/>
<protein>
    <submittedName>
        <fullName evidence="1">Polyprotein</fullName>
    </submittedName>
</protein>
<reference evidence="2" key="1">
    <citation type="submission" date="2021-01" db="EMBL/GenBank/DDBJ databases">
        <title>Caligus Genome Assembly.</title>
        <authorList>
            <person name="Gallardo-Escarate C."/>
        </authorList>
    </citation>
    <scope>NUCLEOTIDE SEQUENCE [LARGE SCALE GENOMIC DNA]</scope>
</reference>
<gene>
    <name evidence="1" type="ORF">FKW44_008061</name>
</gene>
<name>A0A7T8QU04_CALRO</name>
<dbReference type="EMBL" id="CP045894">
    <property type="protein sequence ID" value="QQP55027.1"/>
    <property type="molecule type" value="Genomic_DNA"/>
</dbReference>
<evidence type="ECO:0000313" key="2">
    <source>
        <dbReference type="Proteomes" id="UP000595437"/>
    </source>
</evidence>
<accession>A0A7T8QU04</accession>
<dbReference type="InterPro" id="IPR043502">
    <property type="entry name" value="DNA/RNA_pol_sf"/>
</dbReference>
<keyword evidence="2" id="KW-1185">Reference proteome</keyword>
<dbReference type="SUPFAM" id="SSF56672">
    <property type="entry name" value="DNA/RNA polymerases"/>
    <property type="match status" value="1"/>
</dbReference>
<sequence>MYSRIQMHKDDARFHRFLWKGPSSEPVLYEMTGVVFGDSPSPCQAQYVRNLTGEEYGTEETAFRVKRFFYMDDYSDSHDSEEDAIRIAIGLMNALKEGNFNLTKWSSNSANVLNVVGGVNLTERIIGEEEAKVLGLRWNTKKDTLGFTLKNFSEQNTAFTE</sequence>
<dbReference type="PANTHER" id="PTHR47331">
    <property type="entry name" value="PHD-TYPE DOMAIN-CONTAINING PROTEIN"/>
    <property type="match status" value="1"/>
</dbReference>
<dbReference type="Proteomes" id="UP000595437">
    <property type="component" value="Chromosome 5"/>
</dbReference>
<proteinExistence type="predicted"/>
<evidence type="ECO:0000313" key="1">
    <source>
        <dbReference type="EMBL" id="QQP55027.1"/>
    </source>
</evidence>
<organism evidence="1 2">
    <name type="scientific">Caligus rogercresseyi</name>
    <name type="common">Sea louse</name>
    <dbReference type="NCBI Taxonomy" id="217165"/>
    <lineage>
        <taxon>Eukaryota</taxon>
        <taxon>Metazoa</taxon>
        <taxon>Ecdysozoa</taxon>
        <taxon>Arthropoda</taxon>
        <taxon>Crustacea</taxon>
        <taxon>Multicrustacea</taxon>
        <taxon>Hexanauplia</taxon>
        <taxon>Copepoda</taxon>
        <taxon>Siphonostomatoida</taxon>
        <taxon>Caligidae</taxon>
        <taxon>Caligus</taxon>
    </lineage>
</organism>